<keyword evidence="6" id="KW-0653">Protein transport</keyword>
<dbReference type="InterPro" id="IPR004648">
    <property type="entry name" value="Oligpept_transpt"/>
</dbReference>
<comment type="similarity">
    <text evidence="2">Belongs to the oligopeptide OPT transporter family.</text>
</comment>
<dbReference type="Pfam" id="PF03169">
    <property type="entry name" value="OPT"/>
    <property type="match status" value="1"/>
</dbReference>
<keyword evidence="7 10" id="KW-1133">Transmembrane helix</keyword>
<evidence type="ECO:0000256" key="3">
    <source>
        <dbReference type="ARBA" id="ARBA00022448"/>
    </source>
</evidence>
<keyword evidence="3" id="KW-0813">Transport</keyword>
<evidence type="ECO:0000313" key="11">
    <source>
        <dbReference type="EMBL" id="SGZ51331.1"/>
    </source>
</evidence>
<feature type="transmembrane region" description="Helical" evidence="10">
    <location>
        <begin position="478"/>
        <end position="499"/>
    </location>
</feature>
<evidence type="ECO:0000256" key="5">
    <source>
        <dbReference type="ARBA" id="ARBA00022856"/>
    </source>
</evidence>
<dbReference type="PANTHER" id="PTHR22601">
    <property type="entry name" value="ISP4 LIKE PROTEIN"/>
    <property type="match status" value="1"/>
</dbReference>
<feature type="transmembrane region" description="Helical" evidence="10">
    <location>
        <begin position="186"/>
        <end position="205"/>
    </location>
</feature>
<name>A0A1L0BJJ9_9ASCO</name>
<dbReference type="NCBIfam" id="TIGR00728">
    <property type="entry name" value="OPT_sfam"/>
    <property type="match status" value="1"/>
</dbReference>
<keyword evidence="8 10" id="KW-0472">Membrane</keyword>
<evidence type="ECO:0000256" key="4">
    <source>
        <dbReference type="ARBA" id="ARBA00022692"/>
    </source>
</evidence>
<dbReference type="EMBL" id="LT635758">
    <property type="protein sequence ID" value="SGZ51331.1"/>
    <property type="molecule type" value="Genomic_DNA"/>
</dbReference>
<evidence type="ECO:0000256" key="9">
    <source>
        <dbReference type="SAM" id="MobiDB-lite"/>
    </source>
</evidence>
<dbReference type="GO" id="GO:0016020">
    <property type="term" value="C:membrane"/>
    <property type="evidence" value="ECO:0007669"/>
    <property type="project" value="UniProtKB-SubCell"/>
</dbReference>
<organism evidence="11 12">
    <name type="scientific">Sungouiella intermedia</name>
    <dbReference type="NCBI Taxonomy" id="45354"/>
    <lineage>
        <taxon>Eukaryota</taxon>
        <taxon>Fungi</taxon>
        <taxon>Dikarya</taxon>
        <taxon>Ascomycota</taxon>
        <taxon>Saccharomycotina</taxon>
        <taxon>Pichiomycetes</taxon>
        <taxon>Metschnikowiaceae</taxon>
        <taxon>Sungouiella</taxon>
    </lineage>
</organism>
<accession>A0A1L0BJJ9</accession>
<feature type="transmembrane region" description="Helical" evidence="10">
    <location>
        <begin position="393"/>
        <end position="420"/>
    </location>
</feature>
<evidence type="ECO:0000256" key="8">
    <source>
        <dbReference type="ARBA" id="ARBA00023136"/>
    </source>
</evidence>
<dbReference type="NCBIfam" id="TIGR00727">
    <property type="entry name" value="ISP4_OPT"/>
    <property type="match status" value="1"/>
</dbReference>
<sequence length="770" mass="86524">MEKIKAVLSNTEQEKRISSDNGDEIGLTVSKSQEFDPTDNAIAAKLSNDEYAAVTVDDDSPYPEVRASVPSTDDPTIPQNTIRMWVIGFLLTTLGCGMNMLFSMHSPSFSITTYVTSVLAYPIGKAWEKVMPNVSVFGMPLNPGPFNLKEHTIITIMGSVSFGGGAAYATDILLAQNKFYGSDFGVGFAICAIWSTQIIGFSLAGMARKVLVEAPSAIWPSNLVSATFLTNMHINQNHEANGWRISRFAFFALIFTANFLWYFFPGYIFTALSYFAWPTWIAPNNVKVNQVFGASSGMGLFPVTFDWNQIAGYIGSPLIPPASTILTIFSSIVIIFWIVVPAIYYTNTWYSKYLPFSDSGSYDRYQQSYNVSRIVDKKTLTFNEEEYKNYSPLFISSTFAISYGLSFASIIATLVHTVLFHGKDIINQIKQKEKPDVHLRLMRQNYRNIPEWWYGIVFLCAFALSIVTIRYWNTEMPVWSLIVALIIAIVFLLPVGIIYSLTNIAVGLNVVTEFIIGYMIPGKPLAMMFFKTFGYITNNQAVTFAQDMKLGHYMKVSPRLLFSAQLLATLWGSLVQIGVLRWSYGAIDNLCVRGQSSGYTCPNGRVFFNASVIWGAIGPKRVFGDGAVYHQTLFFFLLGLLPIVNWLILKKWPNSKIRWLNWPVFFSGTGYIPPATPYNYSTYCIVGMFFGVFVKKRFTHWWFKYNYSLSAGLDIGLAYSLMIIFLCLQLTNTNFPSWWGNDVVNSTLDTNYGTISILLNEGESFGPSSW</sequence>
<evidence type="ECO:0000256" key="2">
    <source>
        <dbReference type="ARBA" id="ARBA00008807"/>
    </source>
</evidence>
<feature type="transmembrane region" description="Helical" evidence="10">
    <location>
        <begin position="248"/>
        <end position="276"/>
    </location>
</feature>
<keyword evidence="5" id="KW-0571">Peptide transport</keyword>
<evidence type="ECO:0000313" key="12">
    <source>
        <dbReference type="Proteomes" id="UP000182334"/>
    </source>
</evidence>
<dbReference type="Proteomes" id="UP000182334">
    <property type="component" value="Chromosome III"/>
</dbReference>
<gene>
    <name evidence="11" type="ORF">SAMEA4029010_CIC11G00000000295</name>
</gene>
<protein>
    <submittedName>
        <fullName evidence="11">CIC11C00000000295</fullName>
    </submittedName>
</protein>
<feature type="transmembrane region" description="Helical" evidence="10">
    <location>
        <begin position="325"/>
        <end position="345"/>
    </location>
</feature>
<keyword evidence="12" id="KW-1185">Reference proteome</keyword>
<dbReference type="GO" id="GO:0035673">
    <property type="term" value="F:oligopeptide transmembrane transporter activity"/>
    <property type="evidence" value="ECO:0007669"/>
    <property type="project" value="InterPro"/>
</dbReference>
<feature type="transmembrane region" description="Helical" evidence="10">
    <location>
        <begin position="705"/>
        <end position="731"/>
    </location>
</feature>
<evidence type="ECO:0000256" key="1">
    <source>
        <dbReference type="ARBA" id="ARBA00004141"/>
    </source>
</evidence>
<dbReference type="OrthoDB" id="9986677at2759"/>
<dbReference type="InterPro" id="IPR004813">
    <property type="entry name" value="OPT"/>
</dbReference>
<dbReference type="AlphaFoldDB" id="A0A1L0BJJ9"/>
<feature type="transmembrane region" description="Helical" evidence="10">
    <location>
        <begin position="560"/>
        <end position="580"/>
    </location>
</feature>
<evidence type="ECO:0000256" key="7">
    <source>
        <dbReference type="ARBA" id="ARBA00022989"/>
    </source>
</evidence>
<feature type="transmembrane region" description="Helical" evidence="10">
    <location>
        <begin position="628"/>
        <end position="649"/>
    </location>
</feature>
<evidence type="ECO:0000256" key="10">
    <source>
        <dbReference type="SAM" id="Phobius"/>
    </source>
</evidence>
<feature type="transmembrane region" description="Helical" evidence="10">
    <location>
        <begin position="217"/>
        <end position="236"/>
    </location>
</feature>
<proteinExistence type="inferred from homology"/>
<feature type="transmembrane region" description="Helical" evidence="10">
    <location>
        <begin position="84"/>
        <end position="102"/>
    </location>
</feature>
<comment type="subcellular location">
    <subcellularLocation>
        <location evidence="1">Membrane</location>
        <topology evidence="1">Multi-pass membrane protein</topology>
    </subcellularLocation>
</comment>
<feature type="transmembrane region" description="Helical" evidence="10">
    <location>
        <begin position="153"/>
        <end position="174"/>
    </location>
</feature>
<feature type="region of interest" description="Disordered" evidence="9">
    <location>
        <begin position="1"/>
        <end position="31"/>
    </location>
</feature>
<dbReference type="GO" id="GO:0015031">
    <property type="term" value="P:protein transport"/>
    <property type="evidence" value="ECO:0007669"/>
    <property type="project" value="UniProtKB-KW"/>
</dbReference>
<reference evidence="11 12" key="1">
    <citation type="submission" date="2016-10" db="EMBL/GenBank/DDBJ databases">
        <authorList>
            <person name="de Groot N.N."/>
        </authorList>
    </citation>
    <scope>NUCLEOTIDE SEQUENCE [LARGE SCALE GENOMIC DNA]</scope>
    <source>
        <strain evidence="11 12">CBS 141442</strain>
    </source>
</reference>
<feature type="transmembrane region" description="Helical" evidence="10">
    <location>
        <begin position="452"/>
        <end position="472"/>
    </location>
</feature>
<evidence type="ECO:0000256" key="6">
    <source>
        <dbReference type="ARBA" id="ARBA00022927"/>
    </source>
</evidence>
<keyword evidence="4 10" id="KW-0812">Transmembrane</keyword>